<evidence type="ECO:0000256" key="7">
    <source>
        <dbReference type="SAM" id="Phobius"/>
    </source>
</evidence>
<accession>A0A4R8MLA3</accession>
<keyword evidence="4 7" id="KW-1133">Transmembrane helix</keyword>
<dbReference type="PANTHER" id="PTHR30509:SF8">
    <property type="entry name" value="INNER MEMBRANE PROTEIN YCCS"/>
    <property type="match status" value="1"/>
</dbReference>
<dbReference type="EMBL" id="SORL01000001">
    <property type="protein sequence ID" value="TDY65524.1"/>
    <property type="molecule type" value="Genomic_DNA"/>
</dbReference>
<dbReference type="PANTHER" id="PTHR30509">
    <property type="entry name" value="P-HYDROXYBENZOIC ACID EFFLUX PUMP SUBUNIT-RELATED"/>
    <property type="match status" value="1"/>
</dbReference>
<feature type="transmembrane region" description="Helical" evidence="7">
    <location>
        <begin position="408"/>
        <end position="425"/>
    </location>
</feature>
<evidence type="ECO:0000256" key="2">
    <source>
        <dbReference type="ARBA" id="ARBA00022475"/>
    </source>
</evidence>
<dbReference type="GO" id="GO:0005886">
    <property type="term" value="C:plasma membrane"/>
    <property type="evidence" value="ECO:0007669"/>
    <property type="project" value="UniProtKB-SubCell"/>
</dbReference>
<evidence type="ECO:0000256" key="5">
    <source>
        <dbReference type="ARBA" id="ARBA00023136"/>
    </source>
</evidence>
<keyword evidence="11" id="KW-1185">Reference proteome</keyword>
<feature type="domain" description="Integral membrane protein YccS N-terminal" evidence="8">
    <location>
        <begin position="77"/>
        <end position="329"/>
    </location>
</feature>
<organism evidence="10 11">
    <name type="scientific">Algibacter lectus</name>
    <dbReference type="NCBI Taxonomy" id="221126"/>
    <lineage>
        <taxon>Bacteria</taxon>
        <taxon>Pseudomonadati</taxon>
        <taxon>Bacteroidota</taxon>
        <taxon>Flavobacteriia</taxon>
        <taxon>Flavobacteriales</taxon>
        <taxon>Flavobacteriaceae</taxon>
        <taxon>Algibacter</taxon>
    </lineage>
</organism>
<dbReference type="InterPro" id="IPR049453">
    <property type="entry name" value="Memb_transporter_dom"/>
</dbReference>
<proteinExistence type="inferred from homology"/>
<feature type="transmembrane region" description="Helical" evidence="7">
    <location>
        <begin position="123"/>
        <end position="140"/>
    </location>
</feature>
<evidence type="ECO:0000259" key="8">
    <source>
        <dbReference type="Pfam" id="PF12805"/>
    </source>
</evidence>
<feature type="transmembrane region" description="Helical" evidence="7">
    <location>
        <begin position="528"/>
        <end position="546"/>
    </location>
</feature>
<feature type="transmembrane region" description="Helical" evidence="7">
    <location>
        <begin position="459"/>
        <end position="492"/>
    </location>
</feature>
<comment type="caution">
    <text evidence="10">The sequence shown here is derived from an EMBL/GenBank/DDBJ whole genome shotgun (WGS) entry which is preliminary data.</text>
</comment>
<dbReference type="Proteomes" id="UP000294824">
    <property type="component" value="Unassembled WGS sequence"/>
</dbReference>
<reference evidence="10 11" key="1">
    <citation type="submission" date="2019-03" db="EMBL/GenBank/DDBJ databases">
        <title>Genomic Encyclopedia of Type Strains, Phase III (KMG-III): the genomes of soil and plant-associated and newly described type strains.</title>
        <authorList>
            <person name="Whitman W."/>
        </authorList>
    </citation>
    <scope>NUCLEOTIDE SEQUENCE [LARGE SCALE GENOMIC DNA]</scope>
    <source>
        <strain evidence="10 11">CECT 8301</strain>
    </source>
</reference>
<keyword evidence="5 7" id="KW-0472">Membrane</keyword>
<gene>
    <name evidence="10" type="ORF">DFQ06_0129</name>
</gene>
<comment type="similarity">
    <text evidence="6">Belongs to the YccS/YhfK family.</text>
</comment>
<feature type="transmembrane region" description="Helical" evidence="7">
    <location>
        <begin position="73"/>
        <end position="93"/>
    </location>
</feature>
<name>A0A4R8MLA3_9FLAO</name>
<protein>
    <submittedName>
        <fullName evidence="10">Putative membrane protein YccC</fullName>
    </submittedName>
</protein>
<evidence type="ECO:0000256" key="3">
    <source>
        <dbReference type="ARBA" id="ARBA00022692"/>
    </source>
</evidence>
<feature type="domain" description="Integral membrane bound transporter" evidence="9">
    <location>
        <begin position="418"/>
        <end position="540"/>
    </location>
</feature>
<evidence type="ECO:0000313" key="10">
    <source>
        <dbReference type="EMBL" id="TDY65524.1"/>
    </source>
</evidence>
<feature type="transmembrane region" description="Helical" evidence="7">
    <location>
        <begin position="146"/>
        <end position="167"/>
    </location>
</feature>
<evidence type="ECO:0000259" key="9">
    <source>
        <dbReference type="Pfam" id="PF13515"/>
    </source>
</evidence>
<sequence length="754" mass="85630">MLVRTYILNKHLNNVELFLRGSNLYRGIRLTTAVVTPLVIMYILGYAEWAPSVVVGVFLNAPGDIPGSLKRKVNAILISIGLTMLVTCTILFFKPYLMLLLIAMAIISFVVSLISVYGFRASLVSFSGLLSMVLALAVQKESPQEIFNHIGLMGIGGLWYLFVSFTFQKLAPKKDNNQLLSDTLALIGEYLKLRARLLTKKNKRETLIKEALVLQTQINEKHETLREVLYVERKKSGRSHYDEKQLLIFISTINIFELIEAKHLDYNEIDRLFIDKREFLKASKNLNKVLGNHLIKLSDLLIQKRKIPNKNVLLDALAKANDAISDYVDDVTLPQAREGALVLKNLYDYQELLLEEVRAIRRVMANVREASKVSLKRQDASQFLTLQEYRLNVIIQNLSFSSNLFRHALRFTVAVMFAFVLGTVLEIHNTYWIVLTILVIMRPNYGLTKERSKDRIIGTLIGATVAISIVLLTQNVVVYATMAIVSLIFAFALIQENYKFAAALITINVIFVYSLINPDAFEVIQYRVTDTIIGAIIAIVANYLLWPSWEVNNLKDVLLDAVKKNTSYLLATKDLYHAKKQNQLAYKVARKDAFLAISNLNAAFQRLTQDPKSKQREFQLIYSLVTLNQTMVSATASIGSFIVNHKTTSASKEFDVMVFKIADTLEMSCAILEGKPTIKQSDAESIKEAEDVLLKTFQHLSHKRDKNIKRGNTEISTRDMHHLQEAYLIPNQLIWLKSLSENLKRATRKYIEAV</sequence>
<comment type="subcellular location">
    <subcellularLocation>
        <location evidence="1">Cell membrane</location>
        <topology evidence="1">Multi-pass membrane protein</topology>
    </subcellularLocation>
</comment>
<keyword evidence="2" id="KW-1003">Cell membrane</keyword>
<feature type="transmembrane region" description="Helical" evidence="7">
    <location>
        <begin position="99"/>
        <end position="116"/>
    </location>
</feature>
<dbReference type="Pfam" id="PF13515">
    <property type="entry name" value="FUSC_2"/>
    <property type="match status" value="1"/>
</dbReference>
<keyword evidence="3 7" id="KW-0812">Transmembrane</keyword>
<feature type="transmembrane region" description="Helical" evidence="7">
    <location>
        <begin position="39"/>
        <end position="61"/>
    </location>
</feature>
<dbReference type="Pfam" id="PF12805">
    <property type="entry name" value="FUSC-like"/>
    <property type="match status" value="1"/>
</dbReference>
<evidence type="ECO:0000313" key="11">
    <source>
        <dbReference type="Proteomes" id="UP000294824"/>
    </source>
</evidence>
<dbReference type="InterPro" id="IPR032692">
    <property type="entry name" value="YccS_N"/>
</dbReference>
<evidence type="ECO:0000256" key="4">
    <source>
        <dbReference type="ARBA" id="ARBA00022989"/>
    </source>
</evidence>
<feature type="transmembrane region" description="Helical" evidence="7">
    <location>
        <begin position="498"/>
        <end position="516"/>
    </location>
</feature>
<dbReference type="AlphaFoldDB" id="A0A4R8MLA3"/>
<evidence type="ECO:0000256" key="1">
    <source>
        <dbReference type="ARBA" id="ARBA00004651"/>
    </source>
</evidence>
<evidence type="ECO:0000256" key="6">
    <source>
        <dbReference type="ARBA" id="ARBA00043993"/>
    </source>
</evidence>